<evidence type="ECO:0000256" key="5">
    <source>
        <dbReference type="ARBA" id="ARBA00023136"/>
    </source>
</evidence>
<evidence type="ECO:0000259" key="9">
    <source>
        <dbReference type="Pfam" id="PF01618"/>
    </source>
</evidence>
<dbReference type="Pfam" id="PF01618">
    <property type="entry name" value="MotA_ExbB"/>
    <property type="match status" value="1"/>
</dbReference>
<dbReference type="PANTHER" id="PTHR30625">
    <property type="entry name" value="PROTEIN TOLQ"/>
    <property type="match status" value="1"/>
</dbReference>
<feature type="chain" id="PRO_5046941940" evidence="8">
    <location>
        <begin position="24"/>
        <end position="436"/>
    </location>
</feature>
<evidence type="ECO:0000256" key="2">
    <source>
        <dbReference type="ARBA" id="ARBA00022475"/>
    </source>
</evidence>
<reference evidence="10" key="1">
    <citation type="submission" date="2024-05" db="EMBL/GenBank/DDBJ databases">
        <title>WGS of Aeromonas isolates.</title>
        <authorList>
            <person name="Lee H."/>
        </authorList>
    </citation>
    <scope>NUCLEOTIDE SEQUENCE</scope>
    <source>
        <strain evidence="10">LP308</strain>
    </source>
</reference>
<keyword evidence="3 7" id="KW-0812">Transmembrane</keyword>
<organism evidence="10 11">
    <name type="scientific">Aeromonas piscicola</name>
    <dbReference type="NCBI Taxonomy" id="600645"/>
    <lineage>
        <taxon>Bacteria</taxon>
        <taxon>Pseudomonadati</taxon>
        <taxon>Pseudomonadota</taxon>
        <taxon>Gammaproteobacteria</taxon>
        <taxon>Aeromonadales</taxon>
        <taxon>Aeromonadaceae</taxon>
        <taxon>Aeromonas</taxon>
    </lineage>
</organism>
<feature type="transmembrane region" description="Helical" evidence="7">
    <location>
        <begin position="375"/>
        <end position="397"/>
    </location>
</feature>
<keyword evidence="5 7" id="KW-0472">Membrane</keyword>
<dbReference type="RefSeq" id="WP_290042675.1">
    <property type="nucleotide sequence ID" value="NZ_JAOPLU010000010.1"/>
</dbReference>
<evidence type="ECO:0000256" key="4">
    <source>
        <dbReference type="ARBA" id="ARBA00022989"/>
    </source>
</evidence>
<gene>
    <name evidence="10" type="ORF">OB962_20285</name>
</gene>
<name>A0ABT7QH95_9GAMM</name>
<dbReference type="InterPro" id="IPR002898">
    <property type="entry name" value="MotA_ExbB_proton_chnl"/>
</dbReference>
<keyword evidence="6" id="KW-0653">Protein transport</keyword>
<dbReference type="PANTHER" id="PTHR30625:SF11">
    <property type="entry name" value="MOTA_TOLQ_EXBB PROTON CHANNEL DOMAIN-CONTAINING PROTEIN"/>
    <property type="match status" value="1"/>
</dbReference>
<evidence type="ECO:0000256" key="1">
    <source>
        <dbReference type="ARBA" id="ARBA00004651"/>
    </source>
</evidence>
<protein>
    <submittedName>
        <fullName evidence="10">MotA/TolQ/ExbB proton channel family protein</fullName>
    </submittedName>
</protein>
<keyword evidence="8" id="KW-0732">Signal</keyword>
<comment type="caution">
    <text evidence="10">The sequence shown here is derived from an EMBL/GenBank/DDBJ whole genome shotgun (WGS) entry which is preliminary data.</text>
</comment>
<keyword evidence="2" id="KW-1003">Cell membrane</keyword>
<dbReference type="InterPro" id="IPR050790">
    <property type="entry name" value="ExbB/TolQ_transport"/>
</dbReference>
<accession>A0ABT7QH95</accession>
<feature type="transmembrane region" description="Helical" evidence="7">
    <location>
        <begin position="339"/>
        <end position="363"/>
    </location>
</feature>
<evidence type="ECO:0000313" key="11">
    <source>
        <dbReference type="Proteomes" id="UP001168109"/>
    </source>
</evidence>
<proteinExistence type="inferred from homology"/>
<evidence type="ECO:0000256" key="3">
    <source>
        <dbReference type="ARBA" id="ARBA00022692"/>
    </source>
</evidence>
<comment type="subcellular location">
    <subcellularLocation>
        <location evidence="1">Cell membrane</location>
        <topology evidence="1">Multi-pass membrane protein</topology>
    </subcellularLocation>
    <subcellularLocation>
        <location evidence="6">Membrane</location>
        <topology evidence="6">Multi-pass membrane protein</topology>
    </subcellularLocation>
</comment>
<evidence type="ECO:0000313" key="10">
    <source>
        <dbReference type="EMBL" id="MDM5133310.1"/>
    </source>
</evidence>
<dbReference type="EMBL" id="JAOPLU010000010">
    <property type="protein sequence ID" value="MDM5133310.1"/>
    <property type="molecule type" value="Genomic_DNA"/>
</dbReference>
<evidence type="ECO:0000256" key="7">
    <source>
        <dbReference type="SAM" id="Phobius"/>
    </source>
</evidence>
<dbReference type="PIRSF" id="PIRSF037714">
    <property type="entry name" value="TolR"/>
    <property type="match status" value="1"/>
</dbReference>
<evidence type="ECO:0000256" key="6">
    <source>
        <dbReference type="RuleBase" id="RU004057"/>
    </source>
</evidence>
<feature type="signal peptide" evidence="8">
    <location>
        <begin position="1"/>
        <end position="23"/>
    </location>
</feature>
<evidence type="ECO:0000256" key="8">
    <source>
        <dbReference type="SAM" id="SignalP"/>
    </source>
</evidence>
<sequence length="436" mass="46390">MSAAMKWFPLVIALSFSANAAFANDEWQQQEQAREQQAQQDLAAVAKELGTTRARLAEAQRLSKELASKFASNEKQLVELNAQWEQASGDMNDIFAVTRQGASDAVKLLADSAVEGQYPARLAPLKAMAQEKQVPDRAALALLPATLLQEIRESGRIAQFVDGKVLDAQGAASEQSLTRVGSFALLGSEGFLQPTAEGLSPVLGLPGGVLSEVAAYQGQEGEALPLDPSHGTLLEMLAQAPTFWQQVQQGGQVGAIIVLLAAIGLGIAAVRLWSLSRELTLVRRQLKSGEYHADNALGRVLTVAEQHPELSMETLELRLDEAILQETPRMERGIGMVKVIAAIAPMLGLLGTVTGMIGTFQAITQFGTGDPKIMAGGISMALVTTVQGLVAAIPLILAHSLLQSRFTELSNVLEQQVAGILAERAESNNSGMERAA</sequence>
<dbReference type="Proteomes" id="UP001168109">
    <property type="component" value="Unassembled WGS sequence"/>
</dbReference>
<keyword evidence="4 7" id="KW-1133">Transmembrane helix</keyword>
<feature type="domain" description="MotA/TolQ/ExbB proton channel" evidence="9">
    <location>
        <begin position="295"/>
        <end position="414"/>
    </location>
</feature>
<comment type="similarity">
    <text evidence="6">Belongs to the exbB/tolQ family.</text>
</comment>
<feature type="transmembrane region" description="Helical" evidence="7">
    <location>
        <begin position="253"/>
        <end position="274"/>
    </location>
</feature>
<keyword evidence="11" id="KW-1185">Reference proteome</keyword>
<dbReference type="InterPro" id="IPR017270">
    <property type="entry name" value="MotA/TolQ/ExbB-rel"/>
</dbReference>
<keyword evidence="6" id="KW-0813">Transport</keyword>